<gene>
    <name evidence="4" type="ORF">NYM_LOCUS2412</name>
</gene>
<reference evidence="4" key="1">
    <citation type="submission" date="2019-09" db="EMBL/GenBank/DDBJ databases">
        <authorList>
            <person name="Zhang L."/>
        </authorList>
    </citation>
    <scope>NUCLEOTIDE SEQUENCE</scope>
</reference>
<dbReference type="AlphaFoldDB" id="A0A5K0W2S9"/>
<dbReference type="InterPro" id="IPR011989">
    <property type="entry name" value="ARM-like"/>
</dbReference>
<feature type="domain" description="DUF7032" evidence="3">
    <location>
        <begin position="33"/>
        <end position="146"/>
    </location>
</feature>
<evidence type="ECO:0000256" key="1">
    <source>
        <dbReference type="PROSITE-ProRule" id="PRU00259"/>
    </source>
</evidence>
<feature type="repeat" description="ARM" evidence="1">
    <location>
        <begin position="378"/>
        <end position="420"/>
    </location>
</feature>
<dbReference type="Gene3D" id="1.25.10.10">
    <property type="entry name" value="Leucine-rich Repeat Variant"/>
    <property type="match status" value="2"/>
</dbReference>
<organism evidence="4">
    <name type="scientific">Nymphaea colorata</name>
    <name type="common">pocket water lily</name>
    <dbReference type="NCBI Taxonomy" id="210225"/>
    <lineage>
        <taxon>Eukaryota</taxon>
        <taxon>Viridiplantae</taxon>
        <taxon>Streptophyta</taxon>
        <taxon>Embryophyta</taxon>
        <taxon>Tracheophyta</taxon>
        <taxon>Spermatophyta</taxon>
        <taxon>Magnoliopsida</taxon>
        <taxon>Nymphaeales</taxon>
        <taxon>Nymphaeaceae</taxon>
        <taxon>Nymphaea</taxon>
    </lineage>
</organism>
<feature type="repeat" description="ARM" evidence="1">
    <location>
        <begin position="213"/>
        <end position="255"/>
    </location>
</feature>
<dbReference type="InterPro" id="IPR016024">
    <property type="entry name" value="ARM-type_fold"/>
</dbReference>
<dbReference type="EMBL" id="LR721774">
    <property type="protein sequence ID" value="VVV46766.1"/>
    <property type="molecule type" value="Genomic_DNA"/>
</dbReference>
<protein>
    <recommendedName>
        <fullName evidence="3">DUF7032 domain-containing protein</fullName>
    </recommendedName>
</protein>
<dbReference type="SUPFAM" id="SSF48371">
    <property type="entry name" value="ARM repeat"/>
    <property type="match status" value="1"/>
</dbReference>
<dbReference type="Pfam" id="PF23005">
    <property type="entry name" value="DUF7032"/>
    <property type="match status" value="1"/>
</dbReference>
<evidence type="ECO:0000256" key="2">
    <source>
        <dbReference type="SAM" id="MobiDB-lite"/>
    </source>
</evidence>
<name>A0A5K0W2S9_9MAGN</name>
<accession>A0A5K0W2S9</accession>
<dbReference type="Gramene" id="NC1G0135950.1">
    <property type="protein sequence ID" value="NC1G0135950.1:cds"/>
    <property type="gene ID" value="NC1G0135950"/>
</dbReference>
<dbReference type="Pfam" id="PF00514">
    <property type="entry name" value="Arm"/>
    <property type="match status" value="1"/>
</dbReference>
<feature type="region of interest" description="Disordered" evidence="2">
    <location>
        <begin position="1"/>
        <end position="24"/>
    </location>
</feature>
<dbReference type="InterPro" id="IPR000225">
    <property type="entry name" value="Armadillo"/>
</dbReference>
<evidence type="ECO:0000313" key="4">
    <source>
        <dbReference type="EMBL" id="VVV46766.1"/>
    </source>
</evidence>
<evidence type="ECO:0000259" key="3">
    <source>
        <dbReference type="Pfam" id="PF23005"/>
    </source>
</evidence>
<dbReference type="SMART" id="SM00185">
    <property type="entry name" value="ARM"/>
    <property type="match status" value="6"/>
</dbReference>
<sequence length="583" mass="62779">MGEQGSDAGRPEEHDEQKGRFQQPDNDLQRALDLIVVVTALTQSTRAFAAKWQSIRAKLERLRCDLSNALLLLASSSASASASAEGEIPDVAAPEILSTLTDCAALARSCTELSYSGKLLMQSDLDGLSGRLDVHLRHIDGIYKAGTLGGHALALVVSRPPTGASKEDMRFFVRDLFTRVQIGSRAMKSDALRTLEETLREDDKYQRIVVETGDVAQLVTFLESDDAELSERSAGILSAVAADEENKAELVAAGVVFPAIRMIETGGAQGREAAATLLNRLTANSENAWSVSSQGGVTVALAICRKEEGALLREAAGILRNLAGVEEIAQFMMEEGVASVMFRLLKSSDEEAQACAADCLRIMSAGGISARNSIIKEGGIPLLVSVLGSQSLKCREFALRTIGNLTSSPNSARLVLHAGFLSQIPAILRRGDFSVQEPAARAVRDIAKLSEDARKSAGEAGIMPEMLKLLEAKSLTVKSLAAEAISELLTVPKNRSRFVQEDGSTVRILRALDTDEDSRVRQFLLLALVWISNSPAGRRKISSSGSLQSVERLAKSDVPEARRIVRRVSGNKFRKILDGIWKS</sequence>
<dbReference type="PANTHER" id="PTHR46043">
    <property type="entry name" value="ARM REPEAT SUPERFAMILY PROTEIN"/>
    <property type="match status" value="1"/>
</dbReference>
<dbReference type="InterPro" id="IPR054296">
    <property type="entry name" value="DUF7032"/>
</dbReference>
<proteinExistence type="predicted"/>
<dbReference type="PANTHER" id="PTHR46043:SF5">
    <property type="entry name" value="ARM REPEAT SUPERFAMILY PROTEIN"/>
    <property type="match status" value="1"/>
</dbReference>
<dbReference type="PROSITE" id="PS50176">
    <property type="entry name" value="ARM_REPEAT"/>
    <property type="match status" value="2"/>
</dbReference>
<feature type="compositionally biased region" description="Basic and acidic residues" evidence="2">
    <location>
        <begin position="9"/>
        <end position="19"/>
    </location>
</feature>